<keyword evidence="3" id="KW-1185">Reference proteome</keyword>
<comment type="caution">
    <text evidence="2">The sequence shown here is derived from an EMBL/GenBank/DDBJ whole genome shotgun (WGS) entry which is preliminary data.</text>
</comment>
<keyword evidence="1" id="KW-0732">Signal</keyword>
<reference evidence="2 3" key="1">
    <citation type="submission" date="2019-12" db="EMBL/GenBank/DDBJ databases">
        <title>Microbes associate with the intestines of laboratory mice.</title>
        <authorList>
            <person name="Navarre W."/>
            <person name="Wong E."/>
        </authorList>
    </citation>
    <scope>NUCLEOTIDE SEQUENCE [LARGE SCALE GENOMIC DNA]</scope>
    <source>
        <strain evidence="2 3">NM82_D38</strain>
    </source>
</reference>
<name>A0A6L6YJF0_9BURK</name>
<gene>
    <name evidence="2" type="ORF">E5987_06560</name>
</gene>
<dbReference type="EMBL" id="WSRP01000017">
    <property type="protein sequence ID" value="MVX56869.1"/>
    <property type="molecule type" value="Genomic_DNA"/>
</dbReference>
<dbReference type="Proteomes" id="UP000472580">
    <property type="component" value="Unassembled WGS sequence"/>
</dbReference>
<proteinExistence type="predicted"/>
<dbReference type="InterPro" id="IPR006597">
    <property type="entry name" value="Sel1-like"/>
</dbReference>
<accession>A0A6L6YJF0</accession>
<protein>
    <submittedName>
        <fullName evidence="2">Sel1 repeat family protein</fullName>
    </submittedName>
</protein>
<evidence type="ECO:0000313" key="3">
    <source>
        <dbReference type="Proteomes" id="UP000472580"/>
    </source>
</evidence>
<dbReference type="RefSeq" id="WP_160335300.1">
    <property type="nucleotide sequence ID" value="NZ_CALPCR010000012.1"/>
</dbReference>
<organism evidence="2 3">
    <name type="scientific">Parasutterella muris</name>
    <dbReference type="NCBI Taxonomy" id="2565572"/>
    <lineage>
        <taxon>Bacteria</taxon>
        <taxon>Pseudomonadati</taxon>
        <taxon>Pseudomonadota</taxon>
        <taxon>Betaproteobacteria</taxon>
        <taxon>Burkholderiales</taxon>
        <taxon>Sutterellaceae</taxon>
        <taxon>Parasutterella</taxon>
    </lineage>
</organism>
<dbReference type="Gene3D" id="1.25.40.10">
    <property type="entry name" value="Tetratricopeptide repeat domain"/>
    <property type="match status" value="1"/>
</dbReference>
<sequence length="144" mass="15408">MMKSLLLALAAVPLCVFASDQAPKCDAEGGQACFEAAIEYHRAQAYDKALLCAEKSCMEGHGGGCFYLGFARQQKGEHAQSNPFYEKACSAGYAAGCLSLGNNYRLGLGAEVSEEKSRAYYQRACDLGEELGCSHLKPHAGSMH</sequence>
<dbReference type="InterPro" id="IPR011990">
    <property type="entry name" value="TPR-like_helical_dom_sf"/>
</dbReference>
<evidence type="ECO:0000256" key="1">
    <source>
        <dbReference type="SAM" id="SignalP"/>
    </source>
</evidence>
<evidence type="ECO:0000313" key="2">
    <source>
        <dbReference type="EMBL" id="MVX56869.1"/>
    </source>
</evidence>
<dbReference type="OrthoDB" id="9157408at2"/>
<dbReference type="AlphaFoldDB" id="A0A6L6YJF0"/>
<dbReference type="SMART" id="SM00671">
    <property type="entry name" value="SEL1"/>
    <property type="match status" value="3"/>
</dbReference>
<dbReference type="SUPFAM" id="SSF81901">
    <property type="entry name" value="HCP-like"/>
    <property type="match status" value="1"/>
</dbReference>
<feature type="signal peptide" evidence="1">
    <location>
        <begin position="1"/>
        <end position="18"/>
    </location>
</feature>
<feature type="chain" id="PRO_5026820119" evidence="1">
    <location>
        <begin position="19"/>
        <end position="144"/>
    </location>
</feature>